<dbReference type="InterPro" id="IPR057739">
    <property type="entry name" value="Glyco_hydro_29_N"/>
</dbReference>
<evidence type="ECO:0000256" key="1">
    <source>
        <dbReference type="ARBA" id="ARBA00007951"/>
    </source>
</evidence>
<evidence type="ECO:0000313" key="12">
    <source>
        <dbReference type="Proteomes" id="UP000481616"/>
    </source>
</evidence>
<dbReference type="EMBL" id="VVZA01000032">
    <property type="protein sequence ID" value="KAA5401491.1"/>
    <property type="molecule type" value="Genomic_DNA"/>
</dbReference>
<evidence type="ECO:0000256" key="3">
    <source>
        <dbReference type="ARBA" id="ARBA00022729"/>
    </source>
</evidence>
<sequence length="846" mass="95389">MKKLLLLFLFLCSLEVAQAQPGISTAIPSEKPSKYQKDQIKRKYGMFIHFGINTFHDVEWSDGSFPVETYAPAEIDACQWVKTAKDAGMKYIILVAKHHEGFCLWDSKYTDYDVASSGNKTNVIEAVARECKRQGMKLGLYYSLWDRKVNADVDNVESDRKYNTYMLKQLDELMDITEKYTKIVEFWFDGSWVKPGYRWPVEGIYRTIKSREPQCQIGINWTIGEDADPHNPNAPEKSYKIIPEERKEGDPIRYFPSDFRLGDPLLPASLIREFDFKKNRMELVALHATGFGRPSQAAWTEIFADGQPLRIARWPNDSTVMIGKIQESGMAKEGKEAPFPVFGYQEERPSSWKSVENMWISGYFAHGYADDMICVESIDTIHKMIHTGQHTVYGFMTGAPWHQWFALNLLEELDGPGEYVIDAGRGKMYVYPLAGKMENWSVSLLEGPLLAIEHCKDVKVQGITFEYGRHIGVYMENTHRALIKNCIIRNMGGVGVSIGKGTLKAGNQRGHESGGNPVSRVVGDLMGTVYQNILFNREGGTENGVVDCHIYNVGAGGISLGGGDRASLTPAGNYVENCRIHDYNRIEKSYRPGIWMDGVGNRISKCDIYDAPSMAILFHGNNHVIELCDITNVCSEVDDQGAVYYGRDPSEQGNVIRYCYFHELSPRHRVTATYHDDGACGAEVYGNIYHKAGSLPVLIGGGHNNHYRHNIFIDSPVAIHIDARMQGWGKFMIEKGAIIDQRLQTVNYKNPPYSTAYPLLAAYWDNDTSYPKGNVIEGNLFYKIGNVVRGQSEWLELYNNWATGSDPGFVDAADPLKGFKDDALIYQRINGFPRLPFEKIGCDLSK</sequence>
<keyword evidence="5" id="KW-0326">Glycosidase</keyword>
<reference evidence="11 12" key="1">
    <citation type="journal article" date="2019" name="Nat. Med.">
        <title>A library of human gut bacterial isolates paired with longitudinal multiomics data enables mechanistic microbiome research.</title>
        <authorList>
            <person name="Poyet M."/>
            <person name="Groussin M."/>
            <person name="Gibbons S.M."/>
            <person name="Avila-Pacheco J."/>
            <person name="Jiang X."/>
            <person name="Kearney S.M."/>
            <person name="Perrotta A.R."/>
            <person name="Berdy B."/>
            <person name="Zhao S."/>
            <person name="Lieberman T.D."/>
            <person name="Swanson P.K."/>
            <person name="Smith M."/>
            <person name="Roesemann S."/>
            <person name="Alexander J.E."/>
            <person name="Rich S.A."/>
            <person name="Livny J."/>
            <person name="Vlamakis H."/>
            <person name="Clish C."/>
            <person name="Bullock K."/>
            <person name="Deik A."/>
            <person name="Scott J."/>
            <person name="Pierce K.A."/>
            <person name="Xavier R.J."/>
            <person name="Alm E.J."/>
        </authorList>
    </citation>
    <scope>NUCLEOTIDE SEQUENCE [LARGE SCALE GENOMIC DNA]</scope>
    <source>
        <strain evidence="9 12">BIOML-A1</strain>
        <strain evidence="10 11">BIOML-A4</strain>
    </source>
</reference>
<evidence type="ECO:0000256" key="6">
    <source>
        <dbReference type="SAM" id="SignalP"/>
    </source>
</evidence>
<dbReference type="Proteomes" id="UP000441162">
    <property type="component" value="Unassembled WGS sequence"/>
</dbReference>
<feature type="chain" id="PRO_5043194629" description="alpha-L-fucosidase" evidence="6">
    <location>
        <begin position="20"/>
        <end position="846"/>
    </location>
</feature>
<accession>A0A4Q5HLQ3</accession>
<dbReference type="InterPro" id="IPR000933">
    <property type="entry name" value="Glyco_hydro_29"/>
</dbReference>
<dbReference type="EMBL" id="VVYY01000032">
    <property type="protein sequence ID" value="KAA5392375.1"/>
    <property type="molecule type" value="Genomic_DNA"/>
</dbReference>
<dbReference type="EC" id="3.2.1.51" evidence="2"/>
<evidence type="ECO:0000259" key="8">
    <source>
        <dbReference type="Pfam" id="PF13229"/>
    </source>
</evidence>
<protein>
    <recommendedName>
        <fullName evidence="2">alpha-L-fucosidase</fullName>
        <ecNumber evidence="2">3.2.1.51</ecNumber>
    </recommendedName>
</protein>
<dbReference type="InterPro" id="IPR006626">
    <property type="entry name" value="PbH1"/>
</dbReference>
<dbReference type="PANTHER" id="PTHR36453">
    <property type="entry name" value="SECRETED PROTEIN-RELATED"/>
    <property type="match status" value="1"/>
</dbReference>
<feature type="signal peptide" evidence="6">
    <location>
        <begin position="1"/>
        <end position="19"/>
    </location>
</feature>
<evidence type="ECO:0000313" key="11">
    <source>
        <dbReference type="Proteomes" id="UP000441162"/>
    </source>
</evidence>
<dbReference type="InterPro" id="IPR017853">
    <property type="entry name" value="GH"/>
</dbReference>
<dbReference type="Gene3D" id="3.20.20.80">
    <property type="entry name" value="Glycosidases"/>
    <property type="match status" value="1"/>
</dbReference>
<organism evidence="10 11">
    <name type="scientific">Phocaeicola dorei</name>
    <dbReference type="NCBI Taxonomy" id="357276"/>
    <lineage>
        <taxon>Bacteria</taxon>
        <taxon>Pseudomonadati</taxon>
        <taxon>Bacteroidota</taxon>
        <taxon>Bacteroidia</taxon>
        <taxon>Bacteroidales</taxon>
        <taxon>Bacteroidaceae</taxon>
        <taxon>Phocaeicola</taxon>
    </lineage>
</organism>
<dbReference type="InterPro" id="IPR039448">
    <property type="entry name" value="Beta_helix"/>
</dbReference>
<dbReference type="PANTHER" id="PTHR36453:SF1">
    <property type="entry name" value="RIGHT HANDED BETA HELIX DOMAIN-CONTAINING PROTEIN"/>
    <property type="match status" value="1"/>
</dbReference>
<dbReference type="SUPFAM" id="SSF51445">
    <property type="entry name" value="(Trans)glycosidases"/>
    <property type="match status" value="1"/>
</dbReference>
<keyword evidence="3 6" id="KW-0732">Signal</keyword>
<name>A0A4Q5HLQ3_9BACT</name>
<comment type="similarity">
    <text evidence="1">Belongs to the glycosyl hydrolase 29 family.</text>
</comment>
<evidence type="ECO:0000259" key="7">
    <source>
        <dbReference type="Pfam" id="PF01120"/>
    </source>
</evidence>
<dbReference type="Gene3D" id="2.160.20.10">
    <property type="entry name" value="Single-stranded right-handed beta-helix, Pectin lyase-like"/>
    <property type="match status" value="2"/>
</dbReference>
<feature type="domain" description="Right handed beta helix" evidence="8">
    <location>
        <begin position="543"/>
        <end position="712"/>
    </location>
</feature>
<evidence type="ECO:0000256" key="5">
    <source>
        <dbReference type="ARBA" id="ARBA00023295"/>
    </source>
</evidence>
<dbReference type="AlphaFoldDB" id="A0A4Q5HLQ3"/>
<evidence type="ECO:0000313" key="10">
    <source>
        <dbReference type="EMBL" id="KAA5401491.1"/>
    </source>
</evidence>
<dbReference type="Pfam" id="PF13229">
    <property type="entry name" value="Beta_helix"/>
    <property type="match status" value="1"/>
</dbReference>
<dbReference type="InterPro" id="IPR011050">
    <property type="entry name" value="Pectin_lyase_fold/virulence"/>
</dbReference>
<dbReference type="SMART" id="SM00710">
    <property type="entry name" value="PbH1"/>
    <property type="match status" value="5"/>
</dbReference>
<evidence type="ECO:0000313" key="9">
    <source>
        <dbReference type="EMBL" id="KAA5392375.1"/>
    </source>
</evidence>
<keyword evidence="4" id="KW-0378">Hydrolase</keyword>
<dbReference type="SUPFAM" id="SSF51126">
    <property type="entry name" value="Pectin lyase-like"/>
    <property type="match status" value="1"/>
</dbReference>
<feature type="domain" description="Glycoside hydrolase family 29 N-terminal" evidence="7">
    <location>
        <begin position="56"/>
        <end position="225"/>
    </location>
</feature>
<dbReference type="GO" id="GO:0005975">
    <property type="term" value="P:carbohydrate metabolic process"/>
    <property type="evidence" value="ECO:0007669"/>
    <property type="project" value="InterPro"/>
</dbReference>
<dbReference type="InterPro" id="IPR012334">
    <property type="entry name" value="Pectin_lyas_fold"/>
</dbReference>
<dbReference type="Pfam" id="PF01120">
    <property type="entry name" value="Alpha_L_fucos"/>
    <property type="match status" value="1"/>
</dbReference>
<evidence type="ECO:0000256" key="4">
    <source>
        <dbReference type="ARBA" id="ARBA00022801"/>
    </source>
</evidence>
<dbReference type="Proteomes" id="UP000481616">
    <property type="component" value="Unassembled WGS sequence"/>
</dbReference>
<comment type="caution">
    <text evidence="10">The sequence shown here is derived from an EMBL/GenBank/DDBJ whole genome shotgun (WGS) entry which is preliminary data.</text>
</comment>
<gene>
    <name evidence="10" type="ORF">F2Y51_21780</name>
    <name evidence="9" type="ORF">F2Y58_22350</name>
</gene>
<evidence type="ECO:0000256" key="2">
    <source>
        <dbReference type="ARBA" id="ARBA00012662"/>
    </source>
</evidence>
<dbReference type="SMART" id="SM00812">
    <property type="entry name" value="Alpha_L_fucos"/>
    <property type="match status" value="1"/>
</dbReference>
<dbReference type="GO" id="GO:0004560">
    <property type="term" value="F:alpha-L-fucosidase activity"/>
    <property type="evidence" value="ECO:0007669"/>
    <property type="project" value="InterPro"/>
</dbReference>
<proteinExistence type="inferred from homology"/>